<evidence type="ECO:0000313" key="3">
    <source>
        <dbReference type="Proteomes" id="UP000483379"/>
    </source>
</evidence>
<proteinExistence type="predicted"/>
<dbReference type="SUPFAM" id="SSF141371">
    <property type="entry name" value="PilZ domain-like"/>
    <property type="match status" value="1"/>
</dbReference>
<evidence type="ECO:0000259" key="1">
    <source>
        <dbReference type="Pfam" id="PF07238"/>
    </source>
</evidence>
<dbReference type="RefSeq" id="WP_164454413.1">
    <property type="nucleotide sequence ID" value="NZ_JAAIJQ010000068.1"/>
</dbReference>
<feature type="domain" description="PilZ" evidence="1">
    <location>
        <begin position="13"/>
        <end position="114"/>
    </location>
</feature>
<keyword evidence="3" id="KW-1185">Reference proteome</keyword>
<dbReference type="EMBL" id="JAAIJQ010000068">
    <property type="protein sequence ID" value="NEV63950.1"/>
    <property type="molecule type" value="Genomic_DNA"/>
</dbReference>
<evidence type="ECO:0000313" key="2">
    <source>
        <dbReference type="EMBL" id="NEV63950.1"/>
    </source>
</evidence>
<dbReference type="InterPro" id="IPR009875">
    <property type="entry name" value="PilZ_domain"/>
</dbReference>
<name>A0A6M0K2K4_9GAMM</name>
<reference evidence="2 3" key="1">
    <citation type="submission" date="2020-02" db="EMBL/GenBank/DDBJ databases">
        <title>Genome sequences of Thiorhodococcus mannitoliphagus and Thiorhodococcus minor, purple sulfur photosynthetic bacteria in the gammaproteobacterial family, Chromatiaceae.</title>
        <authorList>
            <person name="Aviles F.A."/>
            <person name="Meyer T.E."/>
            <person name="Kyndt J.A."/>
        </authorList>
    </citation>
    <scope>NUCLEOTIDE SEQUENCE [LARGE SCALE GENOMIC DNA]</scope>
    <source>
        <strain evidence="2 3">DSM 11518</strain>
    </source>
</reference>
<comment type="caution">
    <text evidence="2">The sequence shown here is derived from an EMBL/GenBank/DDBJ whole genome shotgun (WGS) entry which is preliminary data.</text>
</comment>
<sequence length="351" mass="38927">MIQARAPSIVEEERRTQVRIRVHIPARISLPGEDEAIGVDCEELSWGGLLLNVARCLPDEVETLRIELAWAEDAQVRAEARVLRARPLLDGHYQLATRFVSLTPTSQSRLEQLLSALNATVPAFDKSGPRALVRELEVMANERDELQGMLEQVARGRLTLTLFDAYAVGQSISLSIAGTEHGIGVRLRALVRKVKAVSMSGCDWASLYEVTLGFEHPRESMKGLAQRLLAQGEETSSDPVVPVPDPSETWRDARIWPALGRSAPTEECADGDLSSALERRFPEVLNFIIPGWGDAQAFEARFRDLALGDRFQLGGWPVEVWEELTLLQHVHDFAYGISPIRTHLLQGGSVE</sequence>
<dbReference type="AlphaFoldDB" id="A0A6M0K2K4"/>
<dbReference type="Pfam" id="PF07238">
    <property type="entry name" value="PilZ"/>
    <property type="match status" value="1"/>
</dbReference>
<dbReference type="Proteomes" id="UP000483379">
    <property type="component" value="Unassembled WGS sequence"/>
</dbReference>
<dbReference type="Gene3D" id="2.40.10.220">
    <property type="entry name" value="predicted glycosyltransferase like domains"/>
    <property type="match status" value="1"/>
</dbReference>
<dbReference type="GO" id="GO:0035438">
    <property type="term" value="F:cyclic-di-GMP binding"/>
    <property type="evidence" value="ECO:0007669"/>
    <property type="project" value="InterPro"/>
</dbReference>
<organism evidence="2 3">
    <name type="scientific">Thiorhodococcus minor</name>
    <dbReference type="NCBI Taxonomy" id="57489"/>
    <lineage>
        <taxon>Bacteria</taxon>
        <taxon>Pseudomonadati</taxon>
        <taxon>Pseudomonadota</taxon>
        <taxon>Gammaproteobacteria</taxon>
        <taxon>Chromatiales</taxon>
        <taxon>Chromatiaceae</taxon>
        <taxon>Thiorhodococcus</taxon>
    </lineage>
</organism>
<accession>A0A6M0K2K4</accession>
<gene>
    <name evidence="2" type="ORF">G3446_19000</name>
</gene>
<protein>
    <submittedName>
        <fullName evidence="2">PilZ domain-containing protein</fullName>
    </submittedName>
</protein>